<keyword evidence="1" id="KW-0175">Coiled coil</keyword>
<dbReference type="RefSeq" id="WP_256615676.1">
    <property type="nucleotide sequence ID" value="NZ_JANIBK010000063.1"/>
</dbReference>
<accession>A0ABT1U5W7</accession>
<name>A0ABT1U5W7_9GAMM</name>
<comment type="caution">
    <text evidence="2">The sequence shown here is derived from an EMBL/GenBank/DDBJ whole genome shotgun (WGS) entry which is preliminary data.</text>
</comment>
<protein>
    <submittedName>
        <fullName evidence="2">Uncharacterized protein</fullName>
    </submittedName>
</protein>
<dbReference type="Proteomes" id="UP001524586">
    <property type="component" value="Unassembled WGS sequence"/>
</dbReference>
<dbReference type="EMBL" id="JANIBK010000063">
    <property type="protein sequence ID" value="MCQ8129255.1"/>
    <property type="molecule type" value="Genomic_DNA"/>
</dbReference>
<reference evidence="2 3" key="1">
    <citation type="submission" date="2022-07" db="EMBL/GenBank/DDBJ databases">
        <title>Methylomonas rivi sp. nov., Methylomonas rosea sp. nov., Methylomonas aureus sp. nov. and Methylomonas subterranea sp. nov., four novel methanotrophs isolated from a freshwater creek and the deep terrestrial subsurface.</title>
        <authorList>
            <person name="Abin C."/>
            <person name="Sankaranarayanan K."/>
            <person name="Garner C."/>
            <person name="Sindelar R."/>
            <person name="Kotary K."/>
            <person name="Garner R."/>
            <person name="Barclay S."/>
            <person name="Lawson P."/>
            <person name="Krumholz L."/>
        </authorList>
    </citation>
    <scope>NUCLEOTIDE SEQUENCE [LARGE SCALE GENOMIC DNA]</scope>
    <source>
        <strain evidence="2 3">WSC-6</strain>
    </source>
</reference>
<proteinExistence type="predicted"/>
<gene>
    <name evidence="2" type="ORF">NP596_12405</name>
</gene>
<feature type="coiled-coil region" evidence="1">
    <location>
        <begin position="94"/>
        <end position="121"/>
    </location>
</feature>
<evidence type="ECO:0000256" key="1">
    <source>
        <dbReference type="SAM" id="Coils"/>
    </source>
</evidence>
<organism evidence="2 3">
    <name type="scientific">Methylomonas rivi</name>
    <dbReference type="NCBI Taxonomy" id="2952226"/>
    <lineage>
        <taxon>Bacteria</taxon>
        <taxon>Pseudomonadati</taxon>
        <taxon>Pseudomonadota</taxon>
        <taxon>Gammaproteobacteria</taxon>
        <taxon>Methylococcales</taxon>
        <taxon>Methylococcaceae</taxon>
        <taxon>Methylomonas</taxon>
    </lineage>
</organism>
<keyword evidence="3" id="KW-1185">Reference proteome</keyword>
<evidence type="ECO:0000313" key="2">
    <source>
        <dbReference type="EMBL" id="MCQ8129255.1"/>
    </source>
</evidence>
<sequence>MALAKVVDAANDLLLLAAEVAILEPVQEYAGCVLQACEVLERQARQLPKAGFAGRIVGNAALLSLDELVDNDVISVVEERFALALGEVAEGGVAEMMRQLLEKLEKKLALLNENIQQLGGLLNEAE</sequence>
<evidence type="ECO:0000313" key="3">
    <source>
        <dbReference type="Proteomes" id="UP001524586"/>
    </source>
</evidence>